<feature type="transmembrane region" description="Helical" evidence="9">
    <location>
        <begin position="554"/>
        <end position="573"/>
    </location>
</feature>
<dbReference type="GO" id="GO:0005886">
    <property type="term" value="C:plasma membrane"/>
    <property type="evidence" value="ECO:0007669"/>
    <property type="project" value="TreeGrafter"/>
</dbReference>
<feature type="transmembrane region" description="Helical" evidence="9">
    <location>
        <begin position="348"/>
        <end position="368"/>
    </location>
</feature>
<dbReference type="FunFam" id="1.20.1250.20:FF:000284">
    <property type="entry name" value="Siderophore iron transporter mirB"/>
    <property type="match status" value="1"/>
</dbReference>
<evidence type="ECO:0000256" key="9">
    <source>
        <dbReference type="SAM" id="Phobius"/>
    </source>
</evidence>
<dbReference type="EMBL" id="JAGPYM010000030">
    <property type="protein sequence ID" value="KAH6877298.1"/>
    <property type="molecule type" value="Genomic_DNA"/>
</dbReference>
<comment type="subcellular location">
    <subcellularLocation>
        <location evidence="1">Membrane</location>
        <topology evidence="1">Multi-pass membrane protein</topology>
    </subcellularLocation>
</comment>
<feature type="transmembrane region" description="Helical" evidence="9">
    <location>
        <begin position="440"/>
        <end position="462"/>
    </location>
</feature>
<dbReference type="Gene3D" id="1.20.1250.20">
    <property type="entry name" value="MFS general substrate transporter like domains"/>
    <property type="match status" value="2"/>
</dbReference>
<dbReference type="Proteomes" id="UP000777438">
    <property type="component" value="Unassembled WGS sequence"/>
</dbReference>
<feature type="transmembrane region" description="Helical" evidence="9">
    <location>
        <begin position="414"/>
        <end position="434"/>
    </location>
</feature>
<feature type="transmembrane region" description="Helical" evidence="9">
    <location>
        <begin position="279"/>
        <end position="300"/>
    </location>
</feature>
<feature type="transmembrane region" description="Helical" evidence="9">
    <location>
        <begin position="224"/>
        <end position="247"/>
    </location>
</feature>
<keyword evidence="6 9" id="KW-0472">Membrane</keyword>
<keyword evidence="11" id="KW-1185">Reference proteome</keyword>
<evidence type="ECO:0000313" key="10">
    <source>
        <dbReference type="EMBL" id="KAH6877298.1"/>
    </source>
</evidence>
<comment type="similarity">
    <text evidence="2">Belongs to the major facilitator superfamily.</text>
</comment>
<dbReference type="AlphaFoldDB" id="A0A9P8VVI9"/>
<dbReference type="PANTHER" id="PTHR23501">
    <property type="entry name" value="MAJOR FACILITATOR SUPERFAMILY"/>
    <property type="match status" value="1"/>
</dbReference>
<accession>A0A9P8VVI9</accession>
<dbReference type="OrthoDB" id="4078873at2759"/>
<evidence type="ECO:0000256" key="2">
    <source>
        <dbReference type="ARBA" id="ARBA00008335"/>
    </source>
</evidence>
<keyword evidence="3" id="KW-0813">Transport</keyword>
<evidence type="ECO:0000256" key="8">
    <source>
        <dbReference type="SAM" id="MobiDB-lite"/>
    </source>
</evidence>
<feature type="transmembrane region" description="Helical" evidence="9">
    <location>
        <begin position="66"/>
        <end position="84"/>
    </location>
</feature>
<dbReference type="PANTHER" id="PTHR23501:SF3">
    <property type="entry name" value="MAJOR FACILITATOR SUPERFAMILY (MFS) PROFILE DOMAIN-CONTAINING PROTEIN"/>
    <property type="match status" value="1"/>
</dbReference>
<feature type="transmembrane region" description="Helical" evidence="9">
    <location>
        <begin position="388"/>
        <end position="407"/>
    </location>
</feature>
<comment type="caution">
    <text evidence="10">The sequence shown here is derived from an EMBL/GenBank/DDBJ whole genome shotgun (WGS) entry which is preliminary data.</text>
</comment>
<sequence>MATEKSPPPDTADVEAAPGTNKEMGIVSDDLTKEKEHNSDSDEAVHKDAQAGVQAIEGMATVWPKTALVVAYVWIWVIFFVYSMQSQVIYSLNPYVTSAFQSHSLTPTVTIFSSIIGGVGKLTLAKILDVWGRPQGFGIAIFFLTIGLIVMAGCNNVETYAAAQVFWYLGYNGIDYSLSIFIADTSHLKNRGLMLAYASSPYIITTWIGPYIAESTLNGPGFRWGFGIFCIVMPVVCAPLLGLFAYYHRIADKKGLIPKHDSGRTLPQSVWHYAREFDVFGLLLITAGITLFLLPFNIYSYQGQGWKAPIIICFLIFGFLLVVAFAVWEKFFAPVKFLPYHLFLDRTFMGACILAGSVFVSFYCWDSYFSSFLQVVNDLDVTRAGYLTNTYTIGSCLFSFVVGWWIRRTGHFKWICLCFGVPFTILGVGLMLKFRQPDVNVGYIVMCQIFIAFAGGTIVICEQTAAMAVVSHQYVAVVIAIEGMFSSIGNGIGSSIAAAIWQGIFPKKLAQHLPESELANLTLIYGSLDTQLSYPVGSAARRAIQHAYADAQRMMIIAGTCVLVVSFAAVFAWRDINVKERKQVKGRVV</sequence>
<dbReference type="GO" id="GO:0022857">
    <property type="term" value="F:transmembrane transporter activity"/>
    <property type="evidence" value="ECO:0007669"/>
    <property type="project" value="InterPro"/>
</dbReference>
<feature type="transmembrane region" description="Helical" evidence="9">
    <location>
        <begin position="136"/>
        <end position="153"/>
    </location>
</feature>
<feature type="transmembrane region" description="Helical" evidence="9">
    <location>
        <begin position="474"/>
        <end position="501"/>
    </location>
</feature>
<feature type="transmembrane region" description="Helical" evidence="9">
    <location>
        <begin position="195"/>
        <end position="212"/>
    </location>
</feature>
<gene>
    <name evidence="10" type="ORF">B0T10DRAFT_496760</name>
</gene>
<keyword evidence="7" id="KW-0325">Glycoprotein</keyword>
<proteinExistence type="inferred from homology"/>
<evidence type="ECO:0000313" key="11">
    <source>
        <dbReference type="Proteomes" id="UP000777438"/>
    </source>
</evidence>
<evidence type="ECO:0000256" key="1">
    <source>
        <dbReference type="ARBA" id="ARBA00004141"/>
    </source>
</evidence>
<feature type="compositionally biased region" description="Basic and acidic residues" evidence="8">
    <location>
        <begin position="30"/>
        <end position="46"/>
    </location>
</feature>
<feature type="region of interest" description="Disordered" evidence="8">
    <location>
        <begin position="1"/>
        <end position="46"/>
    </location>
</feature>
<feature type="transmembrane region" description="Helical" evidence="9">
    <location>
        <begin position="306"/>
        <end position="328"/>
    </location>
</feature>
<evidence type="ECO:0000256" key="3">
    <source>
        <dbReference type="ARBA" id="ARBA00022448"/>
    </source>
</evidence>
<organism evidence="10 11">
    <name type="scientific">Thelonectria olida</name>
    <dbReference type="NCBI Taxonomy" id="1576542"/>
    <lineage>
        <taxon>Eukaryota</taxon>
        <taxon>Fungi</taxon>
        <taxon>Dikarya</taxon>
        <taxon>Ascomycota</taxon>
        <taxon>Pezizomycotina</taxon>
        <taxon>Sordariomycetes</taxon>
        <taxon>Hypocreomycetidae</taxon>
        <taxon>Hypocreales</taxon>
        <taxon>Nectriaceae</taxon>
        <taxon>Thelonectria</taxon>
    </lineage>
</organism>
<protein>
    <submittedName>
        <fullName evidence="10">Major facilitator superfamily domain-containing protein</fullName>
    </submittedName>
</protein>
<evidence type="ECO:0000256" key="4">
    <source>
        <dbReference type="ARBA" id="ARBA00022692"/>
    </source>
</evidence>
<feature type="transmembrane region" description="Helical" evidence="9">
    <location>
        <begin position="165"/>
        <end position="183"/>
    </location>
</feature>
<dbReference type="InterPro" id="IPR011701">
    <property type="entry name" value="MFS"/>
</dbReference>
<evidence type="ECO:0000256" key="5">
    <source>
        <dbReference type="ARBA" id="ARBA00022989"/>
    </source>
</evidence>
<reference evidence="10 11" key="1">
    <citation type="journal article" date="2021" name="Nat. Commun.">
        <title>Genetic determinants of endophytism in the Arabidopsis root mycobiome.</title>
        <authorList>
            <person name="Mesny F."/>
            <person name="Miyauchi S."/>
            <person name="Thiergart T."/>
            <person name="Pickel B."/>
            <person name="Atanasova L."/>
            <person name="Karlsson M."/>
            <person name="Huettel B."/>
            <person name="Barry K.W."/>
            <person name="Haridas S."/>
            <person name="Chen C."/>
            <person name="Bauer D."/>
            <person name="Andreopoulos W."/>
            <person name="Pangilinan J."/>
            <person name="LaButti K."/>
            <person name="Riley R."/>
            <person name="Lipzen A."/>
            <person name="Clum A."/>
            <person name="Drula E."/>
            <person name="Henrissat B."/>
            <person name="Kohler A."/>
            <person name="Grigoriev I.V."/>
            <person name="Martin F.M."/>
            <person name="Hacquard S."/>
        </authorList>
    </citation>
    <scope>NUCLEOTIDE SEQUENCE [LARGE SCALE GENOMIC DNA]</scope>
    <source>
        <strain evidence="10 11">MPI-CAGE-CH-0241</strain>
    </source>
</reference>
<evidence type="ECO:0000256" key="6">
    <source>
        <dbReference type="ARBA" id="ARBA00023136"/>
    </source>
</evidence>
<dbReference type="InterPro" id="IPR036259">
    <property type="entry name" value="MFS_trans_sf"/>
</dbReference>
<dbReference type="SUPFAM" id="SSF103473">
    <property type="entry name" value="MFS general substrate transporter"/>
    <property type="match status" value="2"/>
</dbReference>
<evidence type="ECO:0000256" key="7">
    <source>
        <dbReference type="ARBA" id="ARBA00023180"/>
    </source>
</evidence>
<feature type="compositionally biased region" description="Pro residues" evidence="8">
    <location>
        <begin position="1"/>
        <end position="10"/>
    </location>
</feature>
<name>A0A9P8VVI9_9HYPO</name>
<feature type="transmembrane region" description="Helical" evidence="9">
    <location>
        <begin position="104"/>
        <end position="124"/>
    </location>
</feature>
<dbReference type="Pfam" id="PF07690">
    <property type="entry name" value="MFS_1"/>
    <property type="match status" value="2"/>
</dbReference>
<keyword evidence="5 9" id="KW-1133">Transmembrane helix</keyword>
<keyword evidence="4 9" id="KW-0812">Transmembrane</keyword>